<dbReference type="Gene3D" id="3.60.40.10">
    <property type="entry name" value="PPM-type phosphatase domain"/>
    <property type="match status" value="1"/>
</dbReference>
<organism evidence="4 5">
    <name type="scientific">Blastococcus goldschmidtiae</name>
    <dbReference type="NCBI Taxonomy" id="3075546"/>
    <lineage>
        <taxon>Bacteria</taxon>
        <taxon>Bacillati</taxon>
        <taxon>Actinomycetota</taxon>
        <taxon>Actinomycetes</taxon>
        <taxon>Geodermatophilales</taxon>
        <taxon>Geodermatophilaceae</taxon>
        <taxon>Blastococcus</taxon>
    </lineage>
</organism>
<dbReference type="Gene3D" id="3.30.565.10">
    <property type="entry name" value="Histidine kinase-like ATPase, C-terminal domain"/>
    <property type="match status" value="1"/>
</dbReference>
<evidence type="ECO:0000256" key="1">
    <source>
        <dbReference type="ARBA" id="ARBA00022801"/>
    </source>
</evidence>
<dbReference type="Proteomes" id="UP001183222">
    <property type="component" value="Unassembled WGS sequence"/>
</dbReference>
<dbReference type="InterPro" id="IPR029016">
    <property type="entry name" value="GAF-like_dom_sf"/>
</dbReference>
<dbReference type="InterPro" id="IPR052016">
    <property type="entry name" value="Bact_Sigma-Reg"/>
</dbReference>
<feature type="domain" description="GAF" evidence="2">
    <location>
        <begin position="289"/>
        <end position="448"/>
    </location>
</feature>
<dbReference type="InterPro" id="IPR035965">
    <property type="entry name" value="PAS-like_dom_sf"/>
</dbReference>
<dbReference type="Gene3D" id="3.30.450.40">
    <property type="match status" value="1"/>
</dbReference>
<dbReference type="SMART" id="SM00065">
    <property type="entry name" value="GAF"/>
    <property type="match status" value="1"/>
</dbReference>
<sequence length="879" mass="92089">MTGEGVPGRCVLAGFSAADAALVEGLEGAERIDPSELAEPPGPAGGPVDLVVIGPQVTAAVSMVQRAHRRWPDASVAVVAPDPVTVRRQVSYAPGVPLDLLVAGRTDDLLLRFQELRAASIGRRRHSAVLAAVVHGVGAADAPSPSRVTAMGALLEHAPLAVLVAGSAGEVLGWNRRAEDLFGLEAAMRGTSVDDVIPGALSIVTSAPPGNGPLAADRVAAPPLHVRVADRLEVELSAVSSQTDLDRPVVLLLAIDVTEQRRVERERDRLAAQVDLLGQISESLMGSLDLAESQSRLAGALVPALADWVSIHLRDDHDQSAGVLIRHRDPALDAVVGKAERLKSRRGLSTEPSRRAAAGEAVLLRDVDAEELVAQVPDAGLHSLVRLLGTRSLIAVPVPGRTSLLGSLLLVRSPGSAPYTAADRDLAVEIGRRAGIALDNARLYSGQRHLATELQQSLLTDPPTVAFADIAVRYVAAGQQAQVGGDWYDAFRQRRGDLVLVIGDVVGHDTRAAAAMGQIRGLVRGICFSSADVPSRLLSSVDEAIQGLELNTMATAVLAQLSPPTADGRDVRMRWSNAGHPPPVLLDATGRAHLLEPGTGKADVLLGVDASARRTTEETTLPAGSTLLFYTDGLIERRGEDLDQGLRRLLATVEQHASADLATLCDAILEVMVPRAGEDDVAMVAVRPRSSSAEPVGPVVDGDDGASPATGRVAAAVDAARTSWRRLSAVPDLVPSAVLELTSLRQLGAVRRAVRAFLTESLQAGGEVVEDVIDEVVQRSILVIDELASNALRHGALPASLDLREAGDHWVVVATDSAGSVLPTPAVSRPAGQGGYGLYVIADLTSAHGVEVDGDRKHVWARLAKHLLPADQPSDAARS</sequence>
<evidence type="ECO:0000313" key="5">
    <source>
        <dbReference type="Proteomes" id="UP001183222"/>
    </source>
</evidence>
<dbReference type="CDD" id="cd16936">
    <property type="entry name" value="HATPase_RsbW-like"/>
    <property type="match status" value="1"/>
</dbReference>
<dbReference type="InterPro" id="IPR036457">
    <property type="entry name" value="PPM-type-like_dom_sf"/>
</dbReference>
<dbReference type="SUPFAM" id="SSF55785">
    <property type="entry name" value="PYP-like sensor domain (PAS domain)"/>
    <property type="match status" value="1"/>
</dbReference>
<evidence type="ECO:0000259" key="2">
    <source>
        <dbReference type="SMART" id="SM00065"/>
    </source>
</evidence>
<dbReference type="EMBL" id="JAVREI010000002">
    <property type="protein sequence ID" value="MDT0275418.1"/>
    <property type="molecule type" value="Genomic_DNA"/>
</dbReference>
<comment type="caution">
    <text evidence="4">The sequence shown here is derived from an EMBL/GenBank/DDBJ whole genome shotgun (WGS) entry which is preliminary data.</text>
</comment>
<gene>
    <name evidence="4" type="ORF">RM425_05830</name>
</gene>
<proteinExistence type="predicted"/>
<protein>
    <submittedName>
        <fullName evidence="4">SpoIIE family protein phosphatase</fullName>
    </submittedName>
</protein>
<accession>A0ABU2K5H5</accession>
<evidence type="ECO:0000313" key="4">
    <source>
        <dbReference type="EMBL" id="MDT0275418.1"/>
    </source>
</evidence>
<name>A0ABU2K5H5_9ACTN</name>
<dbReference type="SUPFAM" id="SSF81606">
    <property type="entry name" value="PP2C-like"/>
    <property type="match status" value="1"/>
</dbReference>
<dbReference type="PANTHER" id="PTHR43156">
    <property type="entry name" value="STAGE II SPORULATION PROTEIN E-RELATED"/>
    <property type="match status" value="1"/>
</dbReference>
<dbReference type="SMART" id="SM00331">
    <property type="entry name" value="PP2C_SIG"/>
    <property type="match status" value="1"/>
</dbReference>
<dbReference type="Gene3D" id="3.30.450.20">
    <property type="entry name" value="PAS domain"/>
    <property type="match status" value="1"/>
</dbReference>
<dbReference type="SUPFAM" id="SSF55874">
    <property type="entry name" value="ATPase domain of HSP90 chaperone/DNA topoisomerase II/histidine kinase"/>
    <property type="match status" value="1"/>
</dbReference>
<feature type="domain" description="PPM-type phosphatase" evidence="3">
    <location>
        <begin position="465"/>
        <end position="688"/>
    </location>
</feature>
<dbReference type="RefSeq" id="WP_311344240.1">
    <property type="nucleotide sequence ID" value="NZ_JAVREI010000002.1"/>
</dbReference>
<keyword evidence="5" id="KW-1185">Reference proteome</keyword>
<dbReference type="PANTHER" id="PTHR43156:SF2">
    <property type="entry name" value="STAGE II SPORULATION PROTEIN E"/>
    <property type="match status" value="1"/>
</dbReference>
<dbReference type="InterPro" id="IPR003018">
    <property type="entry name" value="GAF"/>
</dbReference>
<dbReference type="Pfam" id="PF01590">
    <property type="entry name" value="GAF"/>
    <property type="match status" value="1"/>
</dbReference>
<dbReference type="Pfam" id="PF07228">
    <property type="entry name" value="SpoIIE"/>
    <property type="match status" value="1"/>
</dbReference>
<evidence type="ECO:0000259" key="3">
    <source>
        <dbReference type="SMART" id="SM00331"/>
    </source>
</evidence>
<dbReference type="InterPro" id="IPR036890">
    <property type="entry name" value="HATPase_C_sf"/>
</dbReference>
<dbReference type="InterPro" id="IPR001932">
    <property type="entry name" value="PPM-type_phosphatase-like_dom"/>
</dbReference>
<keyword evidence="1" id="KW-0378">Hydrolase</keyword>
<dbReference type="SUPFAM" id="SSF55781">
    <property type="entry name" value="GAF domain-like"/>
    <property type="match status" value="1"/>
</dbReference>
<reference evidence="5" key="1">
    <citation type="submission" date="2023-07" db="EMBL/GenBank/DDBJ databases">
        <title>30 novel species of actinomycetes from the DSMZ collection.</title>
        <authorList>
            <person name="Nouioui I."/>
        </authorList>
    </citation>
    <scope>NUCLEOTIDE SEQUENCE [LARGE SCALE GENOMIC DNA]</scope>
    <source>
        <strain evidence="5">DSM 46792</strain>
    </source>
</reference>